<evidence type="ECO:0000256" key="4">
    <source>
        <dbReference type="ARBA" id="ARBA00023163"/>
    </source>
</evidence>
<accession>A0A1H9XKP3</accession>
<evidence type="ECO:0000256" key="3">
    <source>
        <dbReference type="ARBA" id="ARBA00023125"/>
    </source>
</evidence>
<dbReference type="GO" id="GO:0003677">
    <property type="term" value="F:DNA binding"/>
    <property type="evidence" value="ECO:0007669"/>
    <property type="project" value="UniProtKB-KW"/>
</dbReference>
<evidence type="ECO:0000313" key="7">
    <source>
        <dbReference type="Proteomes" id="UP000199019"/>
    </source>
</evidence>
<dbReference type="InterPro" id="IPR036388">
    <property type="entry name" value="WH-like_DNA-bd_sf"/>
</dbReference>
<dbReference type="InterPro" id="IPR036390">
    <property type="entry name" value="WH_DNA-bd_sf"/>
</dbReference>
<evidence type="ECO:0000256" key="2">
    <source>
        <dbReference type="ARBA" id="ARBA00023015"/>
    </source>
</evidence>
<evidence type="ECO:0000259" key="5">
    <source>
        <dbReference type="PROSITE" id="PS50931"/>
    </source>
</evidence>
<dbReference type="STRING" id="587636.SAMN05216199_3953"/>
<dbReference type="InterPro" id="IPR000847">
    <property type="entry name" value="LysR_HTH_N"/>
</dbReference>
<gene>
    <name evidence="6" type="ORF">SAMN05216199_3953</name>
</gene>
<dbReference type="Gene3D" id="1.10.10.10">
    <property type="entry name" value="Winged helix-like DNA-binding domain superfamily/Winged helix DNA-binding domain"/>
    <property type="match status" value="1"/>
</dbReference>
<dbReference type="Pfam" id="PF00126">
    <property type="entry name" value="HTH_1"/>
    <property type="match status" value="1"/>
</dbReference>
<keyword evidence="2" id="KW-0805">Transcription regulation</keyword>
<dbReference type="SUPFAM" id="SSF53850">
    <property type="entry name" value="Periplasmic binding protein-like II"/>
    <property type="match status" value="1"/>
</dbReference>
<dbReference type="SUPFAM" id="SSF46785">
    <property type="entry name" value="Winged helix' DNA-binding domain"/>
    <property type="match status" value="1"/>
</dbReference>
<dbReference type="InterPro" id="IPR005119">
    <property type="entry name" value="LysR_subst-bd"/>
</dbReference>
<evidence type="ECO:0000256" key="1">
    <source>
        <dbReference type="ARBA" id="ARBA00009437"/>
    </source>
</evidence>
<dbReference type="Pfam" id="PF03466">
    <property type="entry name" value="LysR_substrate"/>
    <property type="match status" value="1"/>
</dbReference>
<dbReference type="PANTHER" id="PTHR30346:SF28">
    <property type="entry name" value="HTH-TYPE TRANSCRIPTIONAL REGULATOR CYNR"/>
    <property type="match status" value="1"/>
</dbReference>
<dbReference type="EMBL" id="FOHB01000008">
    <property type="protein sequence ID" value="SES46397.1"/>
    <property type="molecule type" value="Genomic_DNA"/>
</dbReference>
<protein>
    <submittedName>
        <fullName evidence="6">DNA-binding transcriptional regulator, LysR family</fullName>
    </submittedName>
</protein>
<keyword evidence="4" id="KW-0804">Transcription</keyword>
<dbReference type="Proteomes" id="UP000199019">
    <property type="component" value="Unassembled WGS sequence"/>
</dbReference>
<name>A0A1H9XKP3_9MICO</name>
<dbReference type="PROSITE" id="PS50931">
    <property type="entry name" value="HTH_LYSR"/>
    <property type="match status" value="1"/>
</dbReference>
<organism evidence="6 7">
    <name type="scientific">Pedococcus cremeus</name>
    <dbReference type="NCBI Taxonomy" id="587636"/>
    <lineage>
        <taxon>Bacteria</taxon>
        <taxon>Bacillati</taxon>
        <taxon>Actinomycetota</taxon>
        <taxon>Actinomycetes</taxon>
        <taxon>Micrococcales</taxon>
        <taxon>Intrasporangiaceae</taxon>
        <taxon>Pedococcus</taxon>
    </lineage>
</organism>
<proteinExistence type="inferred from homology"/>
<dbReference type="AlphaFoldDB" id="A0A1H9XKP3"/>
<keyword evidence="3 6" id="KW-0238">DNA-binding</keyword>
<evidence type="ECO:0000313" key="6">
    <source>
        <dbReference type="EMBL" id="SES46397.1"/>
    </source>
</evidence>
<dbReference type="PANTHER" id="PTHR30346">
    <property type="entry name" value="TRANSCRIPTIONAL DUAL REGULATOR HCAR-RELATED"/>
    <property type="match status" value="1"/>
</dbReference>
<keyword evidence="7" id="KW-1185">Reference proteome</keyword>
<sequence length="298" mass="32246">MRMLLGVLIRDLEWVLALAAQLHVTDTAAALGISQPTLSRALARVEDELGTRLFERVPTGVELNPNGELVVEAARDVTERWERMRAELAGRLDPDTGVVRLAFLDSMATSLVPRLLRAFHEHAPAVRVVLRQEPAHEIRRDLVSGAAELAITSPLGDSDHGWVPLQQERLVLAVPPTHRLRSRKRIALRELADEELITTPVGFGYRSLVEGLLTDAGVSPTISFESADLATIEGLVAAGLGVALVPEQFAGQTGSIGIPLTSAAARRTIGLTWRSDRPLAPAAARFVDFVRATPDLPS</sequence>
<feature type="domain" description="HTH lysR-type" evidence="5">
    <location>
        <begin position="7"/>
        <end position="64"/>
    </location>
</feature>
<dbReference type="CDD" id="cd08434">
    <property type="entry name" value="PBP2_GltC_like"/>
    <property type="match status" value="1"/>
</dbReference>
<reference evidence="7" key="1">
    <citation type="submission" date="2016-10" db="EMBL/GenBank/DDBJ databases">
        <authorList>
            <person name="Varghese N."/>
            <person name="Submissions S."/>
        </authorList>
    </citation>
    <scope>NUCLEOTIDE SEQUENCE [LARGE SCALE GENOMIC DNA]</scope>
    <source>
        <strain evidence="7">CGMCC 1.6963</strain>
    </source>
</reference>
<dbReference type="PRINTS" id="PR00039">
    <property type="entry name" value="HTHLYSR"/>
</dbReference>
<dbReference type="GO" id="GO:0032993">
    <property type="term" value="C:protein-DNA complex"/>
    <property type="evidence" value="ECO:0007669"/>
    <property type="project" value="TreeGrafter"/>
</dbReference>
<comment type="similarity">
    <text evidence="1">Belongs to the LysR transcriptional regulatory family.</text>
</comment>
<dbReference type="GO" id="GO:0003700">
    <property type="term" value="F:DNA-binding transcription factor activity"/>
    <property type="evidence" value="ECO:0007669"/>
    <property type="project" value="InterPro"/>
</dbReference>
<dbReference type="Gene3D" id="3.40.190.290">
    <property type="match status" value="1"/>
</dbReference>